<keyword evidence="2 7" id="KW-0819">tRNA processing</keyword>
<dbReference type="EC" id="3.1.26.5" evidence="7 8"/>
<evidence type="ECO:0000256" key="7">
    <source>
        <dbReference type="HAMAP-Rule" id="MF_00227"/>
    </source>
</evidence>
<evidence type="ECO:0000256" key="3">
    <source>
        <dbReference type="ARBA" id="ARBA00022722"/>
    </source>
</evidence>
<organism evidence="9 10">
    <name type="scientific">Populibacterium corticicola</name>
    <dbReference type="NCBI Taxonomy" id="1812826"/>
    <lineage>
        <taxon>Bacteria</taxon>
        <taxon>Bacillati</taxon>
        <taxon>Actinomycetota</taxon>
        <taxon>Actinomycetes</taxon>
        <taxon>Micrococcales</taxon>
        <taxon>Jonesiaceae</taxon>
        <taxon>Populibacterium</taxon>
    </lineage>
</organism>
<dbReference type="PANTHER" id="PTHR33992:SF1">
    <property type="entry name" value="RIBONUCLEASE P PROTEIN COMPONENT"/>
    <property type="match status" value="1"/>
</dbReference>
<dbReference type="Proteomes" id="UP001597391">
    <property type="component" value="Unassembled WGS sequence"/>
</dbReference>
<dbReference type="Gene3D" id="3.30.230.10">
    <property type="match status" value="1"/>
</dbReference>
<dbReference type="EMBL" id="JBHUOP010000003">
    <property type="protein sequence ID" value="MFD2840616.1"/>
    <property type="molecule type" value="Genomic_DNA"/>
</dbReference>
<evidence type="ECO:0000313" key="10">
    <source>
        <dbReference type="Proteomes" id="UP001597391"/>
    </source>
</evidence>
<comment type="similarity">
    <text evidence="7">Belongs to the RnpA family.</text>
</comment>
<proteinExistence type="inferred from homology"/>
<dbReference type="InterPro" id="IPR020539">
    <property type="entry name" value="RNase_P_CS"/>
</dbReference>
<evidence type="ECO:0000256" key="8">
    <source>
        <dbReference type="NCBIfam" id="TIGR00188"/>
    </source>
</evidence>
<accession>A0ABW5XE30</accession>
<dbReference type="NCBIfam" id="TIGR00188">
    <property type="entry name" value="rnpA"/>
    <property type="match status" value="1"/>
</dbReference>
<name>A0ABW5XE30_9MICO</name>
<dbReference type="InterPro" id="IPR014721">
    <property type="entry name" value="Ribsml_uS5_D2-typ_fold_subgr"/>
</dbReference>
<keyword evidence="3 7" id="KW-0540">Nuclease</keyword>
<evidence type="ECO:0000256" key="5">
    <source>
        <dbReference type="ARBA" id="ARBA00022801"/>
    </source>
</evidence>
<keyword evidence="10" id="KW-1185">Reference proteome</keyword>
<evidence type="ECO:0000313" key="9">
    <source>
        <dbReference type="EMBL" id="MFD2840616.1"/>
    </source>
</evidence>
<dbReference type="InterPro" id="IPR000100">
    <property type="entry name" value="RNase_P"/>
</dbReference>
<comment type="catalytic activity">
    <reaction evidence="7">
        <text>Endonucleolytic cleavage of RNA, removing 5'-extranucleotides from tRNA precursor.</text>
        <dbReference type="EC" id="3.1.26.5"/>
    </reaction>
</comment>
<keyword evidence="5 7" id="KW-0378">Hydrolase</keyword>
<dbReference type="RefSeq" id="WP_377466487.1">
    <property type="nucleotide sequence ID" value="NZ_JBHUOP010000003.1"/>
</dbReference>
<dbReference type="PROSITE" id="PS00648">
    <property type="entry name" value="RIBONUCLEASE_P"/>
    <property type="match status" value="1"/>
</dbReference>
<dbReference type="GO" id="GO:0004526">
    <property type="term" value="F:ribonuclease P activity"/>
    <property type="evidence" value="ECO:0007669"/>
    <property type="project" value="UniProtKB-EC"/>
</dbReference>
<dbReference type="HAMAP" id="MF_00227">
    <property type="entry name" value="RNase_P"/>
    <property type="match status" value="1"/>
</dbReference>
<gene>
    <name evidence="7 9" type="primary">rnpA</name>
    <name evidence="9" type="ORF">ACFSYH_08545</name>
</gene>
<evidence type="ECO:0000256" key="2">
    <source>
        <dbReference type="ARBA" id="ARBA00022694"/>
    </source>
</evidence>
<evidence type="ECO:0000256" key="6">
    <source>
        <dbReference type="ARBA" id="ARBA00022884"/>
    </source>
</evidence>
<protein>
    <recommendedName>
        <fullName evidence="7 8">Ribonuclease P protein component</fullName>
        <shortName evidence="7">RNase P protein</shortName>
        <shortName evidence="7">RNaseP protein</shortName>
        <ecNumber evidence="7 8">3.1.26.5</ecNumber>
    </recommendedName>
    <alternativeName>
        <fullName evidence="7">Protein C5</fullName>
    </alternativeName>
</protein>
<dbReference type="Pfam" id="PF00825">
    <property type="entry name" value="Ribonuclease_P"/>
    <property type="match status" value="1"/>
</dbReference>
<keyword evidence="4 7" id="KW-0255">Endonuclease</keyword>
<comment type="function">
    <text evidence="1 7">RNaseP catalyzes the removal of the 5'-leader sequence from pre-tRNA to produce the mature 5'-terminus. It can also cleave other RNA substrates such as 4.5S RNA. The protein component plays an auxiliary but essential role in vivo by binding to the 5'-leader sequence and broadening the substrate specificity of the ribozyme.</text>
</comment>
<dbReference type="InterPro" id="IPR020568">
    <property type="entry name" value="Ribosomal_Su5_D2-typ_SF"/>
</dbReference>
<comment type="subunit">
    <text evidence="7">Consists of a catalytic RNA component (M1 or rnpB) and a protein subunit.</text>
</comment>
<sequence length="121" mass="13095">MLNTAHRMRRSDQFGQTVKSGVRTGKSTMVVHFAATAENQNAPLVGFVVSKAIGNAVTRNLVKRRLRSIVRGHLSQLPAGSMMVVRALPQAAQADHAKLNRDFGACIDKVLSFSGKVVDKP</sequence>
<evidence type="ECO:0000256" key="1">
    <source>
        <dbReference type="ARBA" id="ARBA00002663"/>
    </source>
</evidence>
<evidence type="ECO:0000256" key="4">
    <source>
        <dbReference type="ARBA" id="ARBA00022759"/>
    </source>
</evidence>
<comment type="caution">
    <text evidence="9">The sequence shown here is derived from an EMBL/GenBank/DDBJ whole genome shotgun (WGS) entry which is preliminary data.</text>
</comment>
<reference evidence="10" key="1">
    <citation type="journal article" date="2019" name="Int. J. Syst. Evol. Microbiol.">
        <title>The Global Catalogue of Microorganisms (GCM) 10K type strain sequencing project: providing services to taxonomists for standard genome sequencing and annotation.</title>
        <authorList>
            <consortium name="The Broad Institute Genomics Platform"/>
            <consortium name="The Broad Institute Genome Sequencing Center for Infectious Disease"/>
            <person name="Wu L."/>
            <person name="Ma J."/>
        </authorList>
    </citation>
    <scope>NUCLEOTIDE SEQUENCE [LARGE SCALE GENOMIC DNA]</scope>
    <source>
        <strain evidence="10">KCTC 33576</strain>
    </source>
</reference>
<dbReference type="SUPFAM" id="SSF54211">
    <property type="entry name" value="Ribosomal protein S5 domain 2-like"/>
    <property type="match status" value="1"/>
</dbReference>
<keyword evidence="6 7" id="KW-0694">RNA-binding</keyword>
<dbReference type="PANTHER" id="PTHR33992">
    <property type="entry name" value="RIBONUCLEASE P PROTEIN COMPONENT"/>
    <property type="match status" value="1"/>
</dbReference>